<organism evidence="1 2">
    <name type="scientific">Cryphonectria parasitica (strain ATCC 38755 / EP155)</name>
    <dbReference type="NCBI Taxonomy" id="660469"/>
    <lineage>
        <taxon>Eukaryota</taxon>
        <taxon>Fungi</taxon>
        <taxon>Dikarya</taxon>
        <taxon>Ascomycota</taxon>
        <taxon>Pezizomycotina</taxon>
        <taxon>Sordariomycetes</taxon>
        <taxon>Sordariomycetidae</taxon>
        <taxon>Diaporthales</taxon>
        <taxon>Cryphonectriaceae</taxon>
        <taxon>Cryphonectria-Endothia species complex</taxon>
        <taxon>Cryphonectria</taxon>
    </lineage>
</organism>
<evidence type="ECO:0000313" key="1">
    <source>
        <dbReference type="EMBL" id="KAF3771023.1"/>
    </source>
</evidence>
<evidence type="ECO:0000313" key="2">
    <source>
        <dbReference type="Proteomes" id="UP000803844"/>
    </source>
</evidence>
<dbReference type="AlphaFoldDB" id="A0A9P4YDE7"/>
<dbReference type="OrthoDB" id="10621394at2759"/>
<dbReference type="Proteomes" id="UP000803844">
    <property type="component" value="Unassembled WGS sequence"/>
</dbReference>
<comment type="caution">
    <text evidence="1">The sequence shown here is derived from an EMBL/GenBank/DDBJ whole genome shotgun (WGS) entry which is preliminary data.</text>
</comment>
<sequence>MSLCSQCKIISTVPVSSDEEGHAVYIHNSATFKKAVGDGCYFCTKVQKEMPEDVQKLLDRPGFPGICCRICENQQRYGIDFSIPGKQQLAFFWLQEYTGEVVMERQREDLKAPYVRRRLDTTSF</sequence>
<dbReference type="EMBL" id="MU032344">
    <property type="protein sequence ID" value="KAF3771023.1"/>
    <property type="molecule type" value="Genomic_DNA"/>
</dbReference>
<proteinExistence type="predicted"/>
<keyword evidence="2" id="KW-1185">Reference proteome</keyword>
<name>A0A9P4YDE7_CRYP1</name>
<protein>
    <submittedName>
        <fullName evidence="1">Uncharacterized protein</fullName>
    </submittedName>
</protein>
<dbReference type="RefSeq" id="XP_040781984.1">
    <property type="nucleotide sequence ID" value="XM_040922968.1"/>
</dbReference>
<gene>
    <name evidence="1" type="ORF">M406DRAFT_354670</name>
</gene>
<accession>A0A9P4YDE7</accession>
<dbReference type="GeneID" id="63840097"/>
<reference evidence="1" key="1">
    <citation type="journal article" date="2020" name="Phytopathology">
        <title>Genome sequence of the chestnut blight fungus Cryphonectria parasitica EP155: A fundamental resource for an archetypical invasive plant pathogen.</title>
        <authorList>
            <person name="Crouch J.A."/>
            <person name="Dawe A."/>
            <person name="Aerts A."/>
            <person name="Barry K."/>
            <person name="Churchill A.C.L."/>
            <person name="Grimwood J."/>
            <person name="Hillman B."/>
            <person name="Milgroom M.G."/>
            <person name="Pangilinan J."/>
            <person name="Smith M."/>
            <person name="Salamov A."/>
            <person name="Schmutz J."/>
            <person name="Yadav J."/>
            <person name="Grigoriev I.V."/>
            <person name="Nuss D."/>
        </authorList>
    </citation>
    <scope>NUCLEOTIDE SEQUENCE</scope>
    <source>
        <strain evidence="1">EP155</strain>
    </source>
</reference>